<dbReference type="Proteomes" id="UP000245872">
    <property type="component" value="Chromosome"/>
</dbReference>
<organism evidence="1 2">
    <name type="scientific">Candidatus Cardinium hertigii</name>
    <dbReference type="NCBI Taxonomy" id="247481"/>
    <lineage>
        <taxon>Bacteria</taxon>
        <taxon>Pseudomonadati</taxon>
        <taxon>Bacteroidota</taxon>
        <taxon>Cytophagia</taxon>
        <taxon>Cytophagales</taxon>
        <taxon>Amoebophilaceae</taxon>
        <taxon>Candidatus Cardinium</taxon>
    </lineage>
</organism>
<protein>
    <submittedName>
        <fullName evidence="1">Uncharacterized protein</fullName>
    </submittedName>
</protein>
<keyword evidence="2" id="KW-1185">Reference proteome</keyword>
<dbReference type="RefSeq" id="WP_109996897.1">
    <property type="nucleotide sequence ID" value="NZ_CP029619.1"/>
</dbReference>
<accession>A0A2Z3LFT3</accession>
<dbReference type="EMBL" id="CP029619">
    <property type="protein sequence ID" value="AWN81435.1"/>
    <property type="molecule type" value="Genomic_DNA"/>
</dbReference>
<reference evidence="1 2" key="1">
    <citation type="submission" date="2018-05" db="EMBL/GenBank/DDBJ databases">
        <title>Candidatus Cardinium hertigii Genome Assembly.</title>
        <authorList>
            <person name="Showmaker K.C."/>
            <person name="Walden K.O."/>
            <person name="Fields C.J."/>
            <person name="Lambert K.N."/>
            <person name="Hudson M.E."/>
        </authorList>
    </citation>
    <scope>NUCLEOTIDE SEQUENCE [LARGE SCALE GENOMIC DNA]</scope>
    <source>
        <strain evidence="2">cHgTN10</strain>
    </source>
</reference>
<evidence type="ECO:0000313" key="2">
    <source>
        <dbReference type="Proteomes" id="UP000245872"/>
    </source>
</evidence>
<dbReference type="AlphaFoldDB" id="A0A2Z3LFT3"/>
<dbReference type="OrthoDB" id="7164130at2"/>
<evidence type="ECO:0000313" key="1">
    <source>
        <dbReference type="EMBL" id="AWN81435.1"/>
    </source>
</evidence>
<gene>
    <name evidence="1" type="ORF">DK880_00098</name>
</gene>
<proteinExistence type="predicted"/>
<dbReference type="PROSITE" id="PS51257">
    <property type="entry name" value="PROKAR_LIPOPROTEIN"/>
    <property type="match status" value="1"/>
</dbReference>
<dbReference type="KEGG" id="cher:DK880_00098"/>
<name>A0A2Z3LFT3_9BACT</name>
<sequence length="323" mass="37328">MKITKNLYIAWVMVLPLLTGCGKTDDEYLIEQAYIHDYPEKSASKGTVYIATPYNQNAYDSHKALLQGYVLIGKANFTSYPVAPSACIKFGRKVGAEAVIVSLSDKKEVVKYKSVAIPDKEIRKTTEEHTNALGTISDSMIDALCDTLFDSKRNRITITPKNKEETQTIYKYVQQPYVEIHYTHTLLFLKKTNACKAPWEYTIKDFISQQKQQEDDGNYIGEWVHYQIGKLNLLATDSEYVAFIDKDKKYKNKEKCIINRKLKWKNGDIKLRINKSSKQGFYLDKNKIPIPVYILLNQSHQLEIREQQTNKVIITLYHLHPKK</sequence>